<evidence type="ECO:0008006" key="6">
    <source>
        <dbReference type="Google" id="ProtNLM"/>
    </source>
</evidence>
<feature type="region of interest" description="Disordered" evidence="1">
    <location>
        <begin position="104"/>
        <end position="124"/>
    </location>
</feature>
<dbReference type="EMBL" id="CAJGYO010000009">
    <property type="protein sequence ID" value="CAD6254194.1"/>
    <property type="molecule type" value="Genomic_DNA"/>
</dbReference>
<dbReference type="PANTHER" id="PTHR31973">
    <property type="entry name" value="POLYPROTEIN, PUTATIVE-RELATED"/>
    <property type="match status" value="1"/>
</dbReference>
<reference evidence="4" key="1">
    <citation type="submission" date="2020-10" db="EMBL/GenBank/DDBJ databases">
        <authorList>
            <person name="Han B."/>
            <person name="Lu T."/>
            <person name="Zhao Q."/>
            <person name="Huang X."/>
            <person name="Zhao Y."/>
        </authorList>
    </citation>
    <scope>NUCLEOTIDE SEQUENCE</scope>
</reference>
<feature type="compositionally biased region" description="Low complexity" evidence="1">
    <location>
        <begin position="1"/>
        <end position="17"/>
    </location>
</feature>
<protein>
    <recommendedName>
        <fullName evidence="6">Transposase MuDR plant domain-containing protein</fullName>
    </recommendedName>
</protein>
<feature type="domain" description="MULE transposase" evidence="3">
    <location>
        <begin position="412"/>
        <end position="460"/>
    </location>
</feature>
<keyword evidence="5" id="KW-1185">Reference proteome</keyword>
<feature type="compositionally biased region" description="Acidic residues" evidence="1">
    <location>
        <begin position="288"/>
        <end position="301"/>
    </location>
</feature>
<dbReference type="Pfam" id="PF03108">
    <property type="entry name" value="DBD_Tnp_Mut"/>
    <property type="match status" value="1"/>
</dbReference>
<evidence type="ECO:0000313" key="5">
    <source>
        <dbReference type="Proteomes" id="UP000604825"/>
    </source>
</evidence>
<name>A0A811Q7J3_9POAL</name>
<dbReference type="Proteomes" id="UP000604825">
    <property type="component" value="Unassembled WGS sequence"/>
</dbReference>
<comment type="caution">
    <text evidence="4">The sequence shown here is derived from an EMBL/GenBank/DDBJ whole genome shotgun (WGS) entry which is preliminary data.</text>
</comment>
<gene>
    <name evidence="4" type="ORF">NCGR_LOCUS37800</name>
</gene>
<proteinExistence type="predicted"/>
<accession>A0A811Q7J3</accession>
<dbReference type="InterPro" id="IPR004332">
    <property type="entry name" value="Transposase_MuDR"/>
</dbReference>
<feature type="region of interest" description="Disordered" evidence="1">
    <location>
        <begin position="146"/>
        <end position="166"/>
    </location>
</feature>
<feature type="compositionally biased region" description="Low complexity" evidence="1">
    <location>
        <begin position="278"/>
        <end position="287"/>
    </location>
</feature>
<evidence type="ECO:0000259" key="2">
    <source>
        <dbReference type="Pfam" id="PF03108"/>
    </source>
</evidence>
<evidence type="ECO:0000256" key="1">
    <source>
        <dbReference type="SAM" id="MobiDB-lite"/>
    </source>
</evidence>
<dbReference type="OrthoDB" id="685814at2759"/>
<feature type="region of interest" description="Disordered" evidence="1">
    <location>
        <begin position="267"/>
        <end position="305"/>
    </location>
</feature>
<dbReference type="PANTHER" id="PTHR31973:SF188">
    <property type="entry name" value="POLYPROTEIN, PUTATIVE-RELATED"/>
    <property type="match status" value="1"/>
</dbReference>
<organism evidence="4 5">
    <name type="scientific">Miscanthus lutarioriparius</name>
    <dbReference type="NCBI Taxonomy" id="422564"/>
    <lineage>
        <taxon>Eukaryota</taxon>
        <taxon>Viridiplantae</taxon>
        <taxon>Streptophyta</taxon>
        <taxon>Embryophyta</taxon>
        <taxon>Tracheophyta</taxon>
        <taxon>Spermatophyta</taxon>
        <taxon>Magnoliopsida</taxon>
        <taxon>Liliopsida</taxon>
        <taxon>Poales</taxon>
        <taxon>Poaceae</taxon>
        <taxon>PACMAD clade</taxon>
        <taxon>Panicoideae</taxon>
        <taxon>Andropogonodae</taxon>
        <taxon>Andropogoneae</taxon>
        <taxon>Saccharinae</taxon>
        <taxon>Miscanthus</taxon>
    </lineage>
</organism>
<dbReference type="AlphaFoldDB" id="A0A811Q7J3"/>
<sequence>MADSSPAPGYYSGPPAATHDKHKAPADGQVNASVPDGYYSGRPLEYDPQQAQAQPQATAGEQANGLLVAAPQPQPRQDVGEQVANHTHVHGVPGYYKGRVNNTNTVAAPPSAAPPAASPLPAPAAQSERNLSWIGKCPYASRTSLAVAPAPPSTQPDGAGTAAPRRGDRFLGRQLAIKAVARMLAPDDIVRRRRCREKRGPWRGIPLASRSCYDCGASLQAAESRGQGQKSDCKENLKNKHYKSDSYLISQDLVVYFAKDKDKHYVPVEDDEDEVESGSELGKSGSESESEIEEAEDLVGDDNEKGHVLDIEYDKEDPPMIEGTTYPNMATFKLALSHHAIKNEFEYRTVKSSPKRFTCICSRKNEDKCPWRIHASTTKDKQTIMVKDWLIDDATLGAKALQKKLKEHHKIWFMQLFKDAIGSPNGLAICIDAGQAIMNGVKEVFPQVEHRECMFHLVTNFKKKYHGKVFDDHLWTTAYSWNPYVFEKHWLAMEKEKPAATAYLRKCHTRLWTRS</sequence>
<feature type="compositionally biased region" description="Acidic residues" evidence="1">
    <location>
        <begin position="268"/>
        <end position="277"/>
    </location>
</feature>
<feature type="domain" description="Transposase MuDR plant" evidence="2">
    <location>
        <begin position="322"/>
        <end position="386"/>
    </location>
</feature>
<dbReference type="Pfam" id="PF10551">
    <property type="entry name" value="MULE"/>
    <property type="match status" value="1"/>
</dbReference>
<feature type="region of interest" description="Disordered" evidence="1">
    <location>
        <begin position="1"/>
        <end position="81"/>
    </location>
</feature>
<dbReference type="InterPro" id="IPR018289">
    <property type="entry name" value="MULE_transposase_dom"/>
</dbReference>
<feature type="compositionally biased region" description="Pro residues" evidence="1">
    <location>
        <begin position="111"/>
        <end position="122"/>
    </location>
</feature>
<evidence type="ECO:0000259" key="3">
    <source>
        <dbReference type="Pfam" id="PF10551"/>
    </source>
</evidence>
<feature type="compositionally biased region" description="Low complexity" evidence="1">
    <location>
        <begin position="49"/>
        <end position="63"/>
    </location>
</feature>
<evidence type="ECO:0000313" key="4">
    <source>
        <dbReference type="EMBL" id="CAD6254194.1"/>
    </source>
</evidence>